<protein>
    <recommendedName>
        <fullName evidence="6">Protein FAR1-RELATED SEQUENCE</fullName>
    </recommendedName>
</protein>
<keyword evidence="2 6" id="KW-0479">Metal-binding</keyword>
<comment type="similarity">
    <text evidence="1 6">Belongs to the FHY3/FAR1 family.</text>
</comment>
<dbReference type="GO" id="GO:0006355">
    <property type="term" value="P:regulation of DNA-templated transcription"/>
    <property type="evidence" value="ECO:0007669"/>
    <property type="project" value="UniProtKB-UniRule"/>
</dbReference>
<evidence type="ECO:0000256" key="1">
    <source>
        <dbReference type="ARBA" id="ARBA00005889"/>
    </source>
</evidence>
<dbReference type="GO" id="GO:0008270">
    <property type="term" value="F:zinc ion binding"/>
    <property type="evidence" value="ECO:0007669"/>
    <property type="project" value="UniProtKB-UniRule"/>
</dbReference>
<evidence type="ECO:0000256" key="4">
    <source>
        <dbReference type="ARBA" id="ARBA00022833"/>
    </source>
</evidence>
<dbReference type="InterPro" id="IPR018289">
    <property type="entry name" value="MULE_transposase_dom"/>
</dbReference>
<evidence type="ECO:0000313" key="8">
    <source>
        <dbReference type="EMBL" id="KAG2585281.1"/>
    </source>
</evidence>
<feature type="domain" description="SWIM-type" evidence="7">
    <location>
        <begin position="335"/>
        <end position="370"/>
    </location>
</feature>
<dbReference type="InterPro" id="IPR007527">
    <property type="entry name" value="Znf_SWIM"/>
</dbReference>
<gene>
    <name evidence="8" type="ORF">PVAP13_6KG265612</name>
</gene>
<proteinExistence type="inferred from homology"/>
<evidence type="ECO:0000256" key="5">
    <source>
        <dbReference type="PROSITE-ProRule" id="PRU00325"/>
    </source>
</evidence>
<evidence type="ECO:0000256" key="2">
    <source>
        <dbReference type="ARBA" id="ARBA00022723"/>
    </source>
</evidence>
<dbReference type="Pfam" id="PF10551">
    <property type="entry name" value="MULE"/>
    <property type="match status" value="1"/>
</dbReference>
<organism evidence="8 9">
    <name type="scientific">Panicum virgatum</name>
    <name type="common">Blackwell switchgrass</name>
    <dbReference type="NCBI Taxonomy" id="38727"/>
    <lineage>
        <taxon>Eukaryota</taxon>
        <taxon>Viridiplantae</taxon>
        <taxon>Streptophyta</taxon>
        <taxon>Embryophyta</taxon>
        <taxon>Tracheophyta</taxon>
        <taxon>Spermatophyta</taxon>
        <taxon>Magnoliopsida</taxon>
        <taxon>Liliopsida</taxon>
        <taxon>Poales</taxon>
        <taxon>Poaceae</taxon>
        <taxon>PACMAD clade</taxon>
        <taxon>Panicoideae</taxon>
        <taxon>Panicodae</taxon>
        <taxon>Paniceae</taxon>
        <taxon>Panicinae</taxon>
        <taxon>Panicum</taxon>
        <taxon>Panicum sect. Hiantes</taxon>
    </lineage>
</organism>
<evidence type="ECO:0000259" key="7">
    <source>
        <dbReference type="PROSITE" id="PS50966"/>
    </source>
</evidence>
<dbReference type="Pfam" id="PF04434">
    <property type="entry name" value="SWIM"/>
    <property type="match status" value="1"/>
</dbReference>
<dbReference type="InterPro" id="IPR031052">
    <property type="entry name" value="FHY3/FAR1"/>
</dbReference>
<sequence>MRKESMRSICAKLAQENMRDDIGKTLRLLDKMKETDPGLEVRFQCGRLKTMLWCTGKNRLDYATFGDAITFDTPYRTNLYSLPFGLFMGFNNHFQSIVLGGLLLTSEKTSDFEWAFTNFVEIMGGKAPVTMLTGTKHRWCRWHVLKNAKDRLGKVYSKHKRFKHDFNKLITDETNIPAFEKKWCELVKKYKLVKNKFLKRLFKHREKWAKPYFIRIFCAGMTSTQRSESANHMLKRYIQRAAPMHLFVAKFNEFQSDSNDQEGKEGFVTNQVNRKMRTGLPIEDHAHTIYTRAMYEKFYNELFESGKYTIKSKIGQDEYVLTDARADMEDAAAYIHVRLQGTDRVTCECGLFEHMGMLCRHALKVLVHLDRQEIPPGNILHRWTKDCVERSLSEESKSSLIVHNDKLRKKMLLDKVFEIANREATLSETAFHQAMDAITGSSSPDPVLANSDYPNILTATFTGQLQPTACPPRTILGGRPPNTGLKS</sequence>
<keyword evidence="4 6" id="KW-0862">Zinc</keyword>
<dbReference type="InterPro" id="IPR006564">
    <property type="entry name" value="Znf_PMZ"/>
</dbReference>
<name>A0A8T0RH06_PANVG</name>
<dbReference type="GO" id="GO:0005634">
    <property type="term" value="C:nucleus"/>
    <property type="evidence" value="ECO:0007669"/>
    <property type="project" value="UniProtKB-SubCell"/>
</dbReference>
<dbReference type="PANTHER" id="PTHR31669">
    <property type="entry name" value="PROTEIN FAR1-RELATED SEQUENCE 10-RELATED"/>
    <property type="match status" value="1"/>
</dbReference>
<dbReference type="PANTHER" id="PTHR31669:SF168">
    <property type="entry name" value="PROTEIN FAR1-RELATED SEQUENCE"/>
    <property type="match status" value="1"/>
</dbReference>
<evidence type="ECO:0000313" key="9">
    <source>
        <dbReference type="Proteomes" id="UP000823388"/>
    </source>
</evidence>
<evidence type="ECO:0000256" key="6">
    <source>
        <dbReference type="RuleBase" id="RU367018"/>
    </source>
</evidence>
<keyword evidence="9" id="KW-1185">Reference proteome</keyword>
<comment type="function">
    <text evidence="6">Putative transcription activator involved in regulating light control of development.</text>
</comment>
<evidence type="ECO:0000256" key="3">
    <source>
        <dbReference type="ARBA" id="ARBA00022771"/>
    </source>
</evidence>
<keyword evidence="6" id="KW-0539">Nucleus</keyword>
<dbReference type="Proteomes" id="UP000823388">
    <property type="component" value="Chromosome 6K"/>
</dbReference>
<keyword evidence="3 5" id="KW-0863">Zinc-finger</keyword>
<comment type="caution">
    <text evidence="8">The sequence shown here is derived from an EMBL/GenBank/DDBJ whole genome shotgun (WGS) entry which is preliminary data.</text>
</comment>
<comment type="subcellular location">
    <subcellularLocation>
        <location evidence="6">Nucleus</location>
    </subcellularLocation>
</comment>
<dbReference type="AlphaFoldDB" id="A0A8T0RH06"/>
<accession>A0A8T0RH06</accession>
<reference evidence="8" key="1">
    <citation type="submission" date="2020-05" db="EMBL/GenBank/DDBJ databases">
        <title>WGS assembly of Panicum virgatum.</title>
        <authorList>
            <person name="Lovell J.T."/>
            <person name="Jenkins J."/>
            <person name="Shu S."/>
            <person name="Juenger T.E."/>
            <person name="Schmutz J."/>
        </authorList>
    </citation>
    <scope>NUCLEOTIDE SEQUENCE</scope>
    <source>
        <strain evidence="8">AP13</strain>
    </source>
</reference>
<dbReference type="EMBL" id="CM029047">
    <property type="protein sequence ID" value="KAG2585281.1"/>
    <property type="molecule type" value="Genomic_DNA"/>
</dbReference>
<dbReference type="PROSITE" id="PS50966">
    <property type="entry name" value="ZF_SWIM"/>
    <property type="match status" value="1"/>
</dbReference>
<dbReference type="SMART" id="SM00575">
    <property type="entry name" value="ZnF_PMZ"/>
    <property type="match status" value="1"/>
</dbReference>